<dbReference type="AlphaFoldDB" id="D7G0Q6"/>
<evidence type="ECO:0000313" key="3">
    <source>
        <dbReference type="Proteomes" id="UP000002630"/>
    </source>
</evidence>
<sequence>MLREGYLSRVTRLAEGMQRRSKRSYGLPEALPPGMVDLLDLLRIATLETVEAISLWRLSQVTPTPAPFEWNGRNYLMKMLQDCDFLDRVEALRNWLGFPISGNPFFVPQDEVNTRNEPDEGSASRRTSQMVGAGLGFDKSGLADVGRQPWLGPLVLKSVDEAGSDFGREAYSSRRRKQRRLRKTDGTNSLAPYAAAVVNDPTLLAAVKAPSPTRRGDQNGIQGLGPRTDALELSPRKATVDIEALVPNLVSRDDACRIGVAIKALMDEQKRLLEASKVSEAEAAQCFGRRRRSRAWSRVSTASSNAGWQNFRASVTSTTGAASKRPSSFEAQVTRRTGSTVGTLRRNHQVASGLPETGDMRSLVRTAAGLMNQPLPDPHPGLGPVLLKSDLPGGQLHPHPFLHTVSDAHTATTDGLEQEISIVVPTISGPETEDRCSTAPSNSNSMVASSSARDVAGGRQRRSVRRRSSVNHRRAVTAPASLCSSSSSPRRSLLEQGPLISCAIQQDTPTSRVPFAERAETQDMMKPSASEYSSRVFGLSRKAGAELRALTAAGTTGRRQPPPREIRLRRLARDVARHATELRRLVGEENRLRKYLASRCSDGSKQDGDSQLLHCGRRGSAGGMENDDDALARMVSVREDGSRAPQRTGLDAVDGELPEHHQKKMQTLLEAKRREIELKTFDLGVKRDELGCLRVVQKQERERKLALEMERRRARLADGQRLPDDDKVAESLEESSCLLVQKRIRGNTGRKYAAWYKAHIQQAAMTIQRGVWFIWDRRATRRRLLLHASARPIQATIRMFVKRQAYKRLLREKKELFATCKIQRIGRGMLGQRRAAARRSMIAAATRALDWVSLEKLQPKHLKELAHAIHGALVDPVVSRVMHDSMRSSSGLYSKPTRIARNVLQQ</sequence>
<evidence type="ECO:0000256" key="1">
    <source>
        <dbReference type="SAM" id="MobiDB-lite"/>
    </source>
</evidence>
<proteinExistence type="predicted"/>
<dbReference type="EMBL" id="FN649760">
    <property type="protein sequence ID" value="CBJ33085.1"/>
    <property type="molecule type" value="Genomic_DNA"/>
</dbReference>
<feature type="compositionally biased region" description="Low complexity" evidence="1">
    <location>
        <begin position="476"/>
        <end position="490"/>
    </location>
</feature>
<dbReference type="Proteomes" id="UP000002630">
    <property type="component" value="Unassembled WGS sequence"/>
</dbReference>
<feature type="compositionally biased region" description="Low complexity" evidence="1">
    <location>
        <begin position="441"/>
        <end position="452"/>
    </location>
</feature>
<organism evidence="2 3">
    <name type="scientific">Ectocarpus siliculosus</name>
    <name type="common">Brown alga</name>
    <name type="synonym">Conferva siliculosa</name>
    <dbReference type="NCBI Taxonomy" id="2880"/>
    <lineage>
        <taxon>Eukaryota</taxon>
        <taxon>Sar</taxon>
        <taxon>Stramenopiles</taxon>
        <taxon>Ochrophyta</taxon>
        <taxon>PX clade</taxon>
        <taxon>Phaeophyceae</taxon>
        <taxon>Ectocarpales</taxon>
        <taxon>Ectocarpaceae</taxon>
        <taxon>Ectocarpus</taxon>
    </lineage>
</organism>
<dbReference type="InParanoid" id="D7G0Q6"/>
<dbReference type="PROSITE" id="PS50096">
    <property type="entry name" value="IQ"/>
    <property type="match status" value="1"/>
</dbReference>
<evidence type="ECO:0000313" key="2">
    <source>
        <dbReference type="EMBL" id="CBJ33085.1"/>
    </source>
</evidence>
<protein>
    <submittedName>
        <fullName evidence="2">Uncharacterized protein</fullName>
    </submittedName>
</protein>
<dbReference type="OrthoDB" id="206118at2759"/>
<keyword evidence="3" id="KW-1185">Reference proteome</keyword>
<name>D7G0Q6_ECTSI</name>
<gene>
    <name evidence="2" type="ORF">Esi_0417_0008</name>
</gene>
<reference evidence="2 3" key="1">
    <citation type="journal article" date="2010" name="Nature">
        <title>The Ectocarpus genome and the independent evolution of multicellularity in brown algae.</title>
        <authorList>
            <person name="Cock J.M."/>
            <person name="Sterck L."/>
            <person name="Rouze P."/>
            <person name="Scornet D."/>
            <person name="Allen A.E."/>
            <person name="Amoutzias G."/>
            <person name="Anthouard V."/>
            <person name="Artiguenave F."/>
            <person name="Aury J.M."/>
            <person name="Badger J.H."/>
            <person name="Beszteri B."/>
            <person name="Billiau K."/>
            <person name="Bonnet E."/>
            <person name="Bothwell J.H."/>
            <person name="Bowler C."/>
            <person name="Boyen C."/>
            <person name="Brownlee C."/>
            <person name="Carrano C.J."/>
            <person name="Charrier B."/>
            <person name="Cho G.Y."/>
            <person name="Coelho S.M."/>
            <person name="Collen J."/>
            <person name="Corre E."/>
            <person name="Da Silva C."/>
            <person name="Delage L."/>
            <person name="Delaroque N."/>
            <person name="Dittami S.M."/>
            <person name="Doulbeau S."/>
            <person name="Elias M."/>
            <person name="Farnham G."/>
            <person name="Gachon C.M."/>
            <person name="Gschloessl B."/>
            <person name="Heesch S."/>
            <person name="Jabbari K."/>
            <person name="Jubin C."/>
            <person name="Kawai H."/>
            <person name="Kimura K."/>
            <person name="Kloareg B."/>
            <person name="Kupper F.C."/>
            <person name="Lang D."/>
            <person name="Le Bail A."/>
            <person name="Leblanc C."/>
            <person name="Lerouge P."/>
            <person name="Lohr M."/>
            <person name="Lopez P.J."/>
            <person name="Martens C."/>
            <person name="Maumus F."/>
            <person name="Michel G."/>
            <person name="Miranda-Saavedra D."/>
            <person name="Morales J."/>
            <person name="Moreau H."/>
            <person name="Motomura T."/>
            <person name="Nagasato C."/>
            <person name="Napoli C.A."/>
            <person name="Nelson D.R."/>
            <person name="Nyvall-Collen P."/>
            <person name="Peters A.F."/>
            <person name="Pommier C."/>
            <person name="Potin P."/>
            <person name="Poulain J."/>
            <person name="Quesneville H."/>
            <person name="Read B."/>
            <person name="Rensing S.A."/>
            <person name="Ritter A."/>
            <person name="Rousvoal S."/>
            <person name="Samanta M."/>
            <person name="Samson G."/>
            <person name="Schroeder D.C."/>
            <person name="Segurens B."/>
            <person name="Strittmatter M."/>
            <person name="Tonon T."/>
            <person name="Tregear J.W."/>
            <person name="Valentin K."/>
            <person name="von Dassow P."/>
            <person name="Yamagishi T."/>
            <person name="Van de Peer Y."/>
            <person name="Wincker P."/>
        </authorList>
    </citation>
    <scope>NUCLEOTIDE SEQUENCE [LARGE SCALE GENOMIC DNA]</scope>
    <source>
        <strain evidence="3">Ec32 / CCAP1310/4</strain>
    </source>
</reference>
<feature type="compositionally biased region" description="Basic residues" evidence="1">
    <location>
        <begin position="459"/>
        <end position="475"/>
    </location>
</feature>
<accession>D7G0Q6</accession>
<feature type="region of interest" description="Disordered" evidence="1">
    <location>
        <begin position="427"/>
        <end position="490"/>
    </location>
</feature>